<protein>
    <submittedName>
        <fullName evidence="1">Uncharacterized protein</fullName>
    </submittedName>
</protein>
<organism evidence="1 2">
    <name type="scientific">Selenomonas sputigena (strain ATCC 35185 / DSM 20758 / CCUG 44933 / VPI D19B-28)</name>
    <dbReference type="NCBI Taxonomy" id="546271"/>
    <lineage>
        <taxon>Bacteria</taxon>
        <taxon>Bacillati</taxon>
        <taxon>Bacillota</taxon>
        <taxon>Negativicutes</taxon>
        <taxon>Selenomonadales</taxon>
        <taxon>Selenomonadaceae</taxon>
        <taxon>Selenomonas</taxon>
    </lineage>
</organism>
<dbReference type="AlphaFoldDB" id="C9LUZ3"/>
<dbReference type="EMBL" id="ACKP02000022">
    <property type="protein sequence ID" value="EEX77303.1"/>
    <property type="molecule type" value="Genomic_DNA"/>
</dbReference>
<evidence type="ECO:0000313" key="1">
    <source>
        <dbReference type="EMBL" id="EEX77303.1"/>
    </source>
</evidence>
<evidence type="ECO:0000313" key="2">
    <source>
        <dbReference type="Proteomes" id="UP000003505"/>
    </source>
</evidence>
<sequence>MIWALRIELPLQQVFIAMCRVFVMRIWTTTANLCESIDFAHDTQNTLSIYVNPRMFSKPFADATIAVCEMCLFLTGQDLLLQPGICM</sequence>
<reference evidence="1 2" key="1">
    <citation type="submission" date="2009-09" db="EMBL/GenBank/DDBJ databases">
        <authorList>
            <person name="Weinstock G."/>
            <person name="Sodergren E."/>
            <person name="Clifton S."/>
            <person name="Fulton L."/>
            <person name="Fulton B."/>
            <person name="Courtney L."/>
            <person name="Fronick C."/>
            <person name="Harrison M."/>
            <person name="Strong C."/>
            <person name="Farmer C."/>
            <person name="Delahaunty K."/>
            <person name="Markovic C."/>
            <person name="Hall O."/>
            <person name="Minx P."/>
            <person name="Tomlinson C."/>
            <person name="Mitreva M."/>
            <person name="Nelson J."/>
            <person name="Hou S."/>
            <person name="Wollam A."/>
            <person name="Pepin K.H."/>
            <person name="Johnson M."/>
            <person name="Bhonagiri V."/>
            <person name="Nash W.E."/>
            <person name="Warren W."/>
            <person name="Chinwalla A."/>
            <person name="Mardis E.R."/>
            <person name="Wilson R.K."/>
        </authorList>
    </citation>
    <scope>NUCLEOTIDE SEQUENCE [LARGE SCALE GENOMIC DNA]</scope>
    <source>
        <strain evidence="2">ATCC 35185 / DSM 20758 / VPI D19B-28</strain>
    </source>
</reference>
<dbReference type="Proteomes" id="UP000003505">
    <property type="component" value="Unassembled WGS sequence"/>
</dbReference>
<comment type="caution">
    <text evidence="1">The sequence shown here is derived from an EMBL/GenBank/DDBJ whole genome shotgun (WGS) entry which is preliminary data.</text>
</comment>
<name>C9LUZ3_SELS3</name>
<proteinExistence type="predicted"/>
<accession>C9LUZ3</accession>
<gene>
    <name evidence="1" type="ORF">SELSPUOL_01283</name>
</gene>